<organism evidence="1 2">
    <name type="scientific">Vairimorpha ceranae</name>
    <dbReference type="NCBI Taxonomy" id="40302"/>
    <lineage>
        <taxon>Eukaryota</taxon>
        <taxon>Fungi</taxon>
        <taxon>Fungi incertae sedis</taxon>
        <taxon>Microsporidia</taxon>
        <taxon>Nosematidae</taxon>
        <taxon>Vairimorpha</taxon>
    </lineage>
</organism>
<accession>A0A0F9YNG1</accession>
<dbReference type="AlphaFoldDB" id="A0A0F9YNG1"/>
<evidence type="ECO:0000313" key="1">
    <source>
        <dbReference type="EMBL" id="KKO74262.1"/>
    </source>
</evidence>
<proteinExistence type="predicted"/>
<dbReference type="OrthoDB" id="7817712at2759"/>
<dbReference type="RefSeq" id="XP_024330004.1">
    <property type="nucleotide sequence ID" value="XM_024476651.1"/>
</dbReference>
<keyword evidence="2" id="KW-1185">Reference proteome</keyword>
<dbReference type="Proteomes" id="UP000034350">
    <property type="component" value="Unassembled WGS sequence"/>
</dbReference>
<dbReference type="GeneID" id="36321607"/>
<dbReference type="EMBL" id="JPQZ01000092">
    <property type="protein sequence ID" value="KKO74262.1"/>
    <property type="molecule type" value="Genomic_DNA"/>
</dbReference>
<reference evidence="1 2" key="1">
    <citation type="journal article" date="2015" name="Environ. Microbiol.">
        <title>Genome analyses suggest the presence of polyploidy and recent human-driven expansions in eight global populations of the honeybee pathogen Nosema ceranae.</title>
        <authorList>
            <person name="Pelin A."/>
            <person name="Selman M."/>
            <person name="Aris-Brosou S."/>
            <person name="Farinelli L."/>
            <person name="Corradi N."/>
        </authorList>
    </citation>
    <scope>NUCLEOTIDE SEQUENCE [LARGE SCALE GENOMIC DNA]</scope>
    <source>
        <strain evidence="1 2">PA08 1199</strain>
    </source>
</reference>
<dbReference type="VEuPathDB" id="MicrosporidiaDB:AAJ76_920007337"/>
<comment type="caution">
    <text evidence="1">The sequence shown here is derived from an EMBL/GenBank/DDBJ whole genome shotgun (WGS) entry which is preliminary data.</text>
</comment>
<sequence length="91" mass="10771">MEYQSKISRQNFEPIVVLIEKGREMTILKGFTYYRKYTGKHKITMSSLIKNYNRSYKVAIANNVISEEEEQNHSSPFSSKIKCLLLKKKYK</sequence>
<protein>
    <submittedName>
        <fullName evidence="1">Uncharacterized protein</fullName>
    </submittedName>
</protein>
<evidence type="ECO:0000313" key="2">
    <source>
        <dbReference type="Proteomes" id="UP000034350"/>
    </source>
</evidence>
<gene>
    <name evidence="1" type="ORF">AAJ76_920007337</name>
</gene>
<name>A0A0F9YNG1_9MICR</name>